<evidence type="ECO:0000256" key="8">
    <source>
        <dbReference type="SAM" id="SignalP"/>
    </source>
</evidence>
<dbReference type="CDD" id="cd00487">
    <property type="entry name" value="Pep_deformylase"/>
    <property type="match status" value="1"/>
</dbReference>
<dbReference type="Proteomes" id="UP000829720">
    <property type="component" value="Unassembled WGS sequence"/>
</dbReference>
<reference evidence="9" key="1">
    <citation type="submission" date="2021-01" db="EMBL/GenBank/DDBJ databases">
        <authorList>
            <person name="Zahm M."/>
            <person name="Roques C."/>
            <person name="Cabau C."/>
            <person name="Klopp C."/>
            <person name="Donnadieu C."/>
            <person name="Jouanno E."/>
            <person name="Lampietro C."/>
            <person name="Louis A."/>
            <person name="Herpin A."/>
            <person name="Echchiki A."/>
            <person name="Berthelot C."/>
            <person name="Parey E."/>
            <person name="Roest-Crollius H."/>
            <person name="Braasch I."/>
            <person name="Postlethwait J."/>
            <person name="Bobe J."/>
            <person name="Montfort J."/>
            <person name="Bouchez O."/>
            <person name="Begum T."/>
            <person name="Mejri S."/>
            <person name="Adams A."/>
            <person name="Chen W.-J."/>
            <person name="Guiguen Y."/>
        </authorList>
    </citation>
    <scope>NUCLEOTIDE SEQUENCE</scope>
    <source>
        <tissue evidence="9">Blood</tissue>
    </source>
</reference>
<keyword evidence="10" id="KW-1185">Reference proteome</keyword>
<name>A0A8T3D276_9TELE</name>
<dbReference type="SUPFAM" id="SSF56420">
    <property type="entry name" value="Peptide deformylase"/>
    <property type="match status" value="1"/>
</dbReference>
<dbReference type="GO" id="GO:0005739">
    <property type="term" value="C:mitochondrion"/>
    <property type="evidence" value="ECO:0007669"/>
    <property type="project" value="UniProtKB-ARBA"/>
</dbReference>
<dbReference type="InterPro" id="IPR036821">
    <property type="entry name" value="Peptide_deformylase_sf"/>
</dbReference>
<dbReference type="PRINTS" id="PR01576">
    <property type="entry name" value="PDEFORMYLASE"/>
</dbReference>
<dbReference type="OrthoDB" id="276063at2759"/>
<comment type="catalytic activity">
    <reaction evidence="6 7">
        <text>N-terminal N-formyl-L-methionyl-[peptide] + H2O = N-terminal L-methionyl-[peptide] + formate</text>
        <dbReference type="Rhea" id="RHEA:24420"/>
        <dbReference type="Rhea" id="RHEA-COMP:10639"/>
        <dbReference type="Rhea" id="RHEA-COMP:10640"/>
        <dbReference type="ChEBI" id="CHEBI:15377"/>
        <dbReference type="ChEBI" id="CHEBI:15740"/>
        <dbReference type="ChEBI" id="CHEBI:49298"/>
        <dbReference type="ChEBI" id="CHEBI:64731"/>
        <dbReference type="EC" id="3.5.1.88"/>
    </reaction>
</comment>
<organism evidence="9 10">
    <name type="scientific">Albula goreensis</name>
    <dbReference type="NCBI Taxonomy" id="1534307"/>
    <lineage>
        <taxon>Eukaryota</taxon>
        <taxon>Metazoa</taxon>
        <taxon>Chordata</taxon>
        <taxon>Craniata</taxon>
        <taxon>Vertebrata</taxon>
        <taxon>Euteleostomi</taxon>
        <taxon>Actinopterygii</taxon>
        <taxon>Neopterygii</taxon>
        <taxon>Teleostei</taxon>
        <taxon>Albuliformes</taxon>
        <taxon>Albulidae</taxon>
        <taxon>Albula</taxon>
    </lineage>
</organism>
<evidence type="ECO:0000256" key="2">
    <source>
        <dbReference type="ARBA" id="ARBA00022723"/>
    </source>
</evidence>
<dbReference type="InterPro" id="IPR023635">
    <property type="entry name" value="Peptide_deformylase"/>
</dbReference>
<feature type="signal peptide" evidence="8">
    <location>
        <begin position="1"/>
        <end position="21"/>
    </location>
</feature>
<evidence type="ECO:0000256" key="5">
    <source>
        <dbReference type="ARBA" id="ARBA00037114"/>
    </source>
</evidence>
<gene>
    <name evidence="9" type="ORF">AGOR_G00169330</name>
</gene>
<dbReference type="EMBL" id="JAERUA010000015">
    <property type="protein sequence ID" value="KAI1890060.1"/>
    <property type="molecule type" value="Genomic_DNA"/>
</dbReference>
<keyword evidence="4 7" id="KW-0648">Protein biosynthesis</keyword>
<dbReference type="PANTHER" id="PTHR10458:SF2">
    <property type="entry name" value="PEPTIDE DEFORMYLASE, MITOCHONDRIAL"/>
    <property type="match status" value="1"/>
</dbReference>
<dbReference type="Pfam" id="PF01327">
    <property type="entry name" value="Pep_deformylase"/>
    <property type="match status" value="1"/>
</dbReference>
<keyword evidence="2 7" id="KW-0479">Metal-binding</keyword>
<evidence type="ECO:0000313" key="9">
    <source>
        <dbReference type="EMBL" id="KAI1890060.1"/>
    </source>
</evidence>
<dbReference type="GO" id="GO:0042586">
    <property type="term" value="F:peptide deformylase activity"/>
    <property type="evidence" value="ECO:0007669"/>
    <property type="project" value="UniProtKB-EC"/>
</dbReference>
<dbReference type="GO" id="GO:0006412">
    <property type="term" value="P:translation"/>
    <property type="evidence" value="ECO:0007669"/>
    <property type="project" value="UniProtKB-KW"/>
</dbReference>
<evidence type="ECO:0000313" key="10">
    <source>
        <dbReference type="Proteomes" id="UP000829720"/>
    </source>
</evidence>
<dbReference type="Gene3D" id="3.90.45.10">
    <property type="entry name" value="Peptide deformylase"/>
    <property type="match status" value="1"/>
</dbReference>
<sequence>MNRTLWTSILLPWVLRRGTHRAICLNTSPLWRMTSATPVLSRARSSDAGFVAYLRHLKRKYMGAKDPPYNHACQVGHPVLRSRAAEVEPGAVLGEEVQKVISTLVKVMRKRECVGLSAPQIGVPMRIFVAEYTERMLEQTSPVHREACDLAVFPLRVFINPRLRVCDSRTVTLVEACESIAGFAASVPRNLAVEVSGLNEKAEPVTWQVSGWPARILQHEMDHLDGVLYIDRMDRCTFTNRCWEEHNK</sequence>
<dbReference type="EC" id="3.5.1.88" evidence="7"/>
<evidence type="ECO:0000256" key="4">
    <source>
        <dbReference type="ARBA" id="ARBA00022917"/>
    </source>
</evidence>
<dbReference type="FunFam" id="3.90.45.10:FF:000003">
    <property type="entry name" value="Peptide deformylase"/>
    <property type="match status" value="1"/>
</dbReference>
<comment type="similarity">
    <text evidence="1 7">Belongs to the polypeptide deformylase family.</text>
</comment>
<keyword evidence="8" id="KW-0732">Signal</keyword>
<comment type="caution">
    <text evidence="9">The sequence shown here is derived from an EMBL/GenBank/DDBJ whole genome shotgun (WGS) entry which is preliminary data.</text>
</comment>
<protein>
    <recommendedName>
        <fullName evidence="7">Peptide deformylase</fullName>
        <ecNumber evidence="7">3.5.1.88</ecNumber>
    </recommendedName>
</protein>
<dbReference type="GO" id="GO:0046872">
    <property type="term" value="F:metal ion binding"/>
    <property type="evidence" value="ECO:0007669"/>
    <property type="project" value="UniProtKB-KW"/>
</dbReference>
<evidence type="ECO:0000256" key="6">
    <source>
        <dbReference type="ARBA" id="ARBA00048875"/>
    </source>
</evidence>
<accession>A0A8T3D276</accession>
<proteinExistence type="inferred from homology"/>
<feature type="chain" id="PRO_5035804133" description="Peptide deformylase" evidence="8">
    <location>
        <begin position="22"/>
        <end position="248"/>
    </location>
</feature>
<dbReference type="PANTHER" id="PTHR10458">
    <property type="entry name" value="PEPTIDE DEFORMYLASE"/>
    <property type="match status" value="1"/>
</dbReference>
<dbReference type="HAMAP" id="MF_00163">
    <property type="entry name" value="Pep_deformylase"/>
    <property type="match status" value="1"/>
</dbReference>
<keyword evidence="3 7" id="KW-0378">Hydrolase</keyword>
<evidence type="ECO:0000256" key="7">
    <source>
        <dbReference type="RuleBase" id="RU362111"/>
    </source>
</evidence>
<evidence type="ECO:0000256" key="3">
    <source>
        <dbReference type="ARBA" id="ARBA00022801"/>
    </source>
</evidence>
<dbReference type="AlphaFoldDB" id="A0A8T3D276"/>
<dbReference type="NCBIfam" id="NF001159">
    <property type="entry name" value="PRK00150.1-3"/>
    <property type="match status" value="1"/>
</dbReference>
<evidence type="ECO:0000256" key="1">
    <source>
        <dbReference type="ARBA" id="ARBA00010759"/>
    </source>
</evidence>
<comment type="function">
    <text evidence="5 7">Removes the formyl group from the N-terminal Met of newly synthesized proteins.</text>
</comment>